<keyword evidence="6" id="KW-0249">Electron transport</keyword>
<dbReference type="InterPro" id="IPR008254">
    <property type="entry name" value="Flavodoxin/NO_synth"/>
</dbReference>
<evidence type="ECO:0000256" key="4">
    <source>
        <dbReference type="ARBA" id="ARBA00022630"/>
    </source>
</evidence>
<dbReference type="GO" id="GO:0010181">
    <property type="term" value="F:FMN binding"/>
    <property type="evidence" value="ECO:0007669"/>
    <property type="project" value="InterPro"/>
</dbReference>
<dbReference type="NCBIfam" id="NF006738">
    <property type="entry name" value="PRK09267.1-4"/>
    <property type="match status" value="1"/>
</dbReference>
<dbReference type="EMBL" id="CDMY01000320">
    <property type="protein sequence ID" value="CEM02203.1"/>
    <property type="molecule type" value="Genomic_DNA"/>
</dbReference>
<dbReference type="NCBIfam" id="TIGR01752">
    <property type="entry name" value="flav_long"/>
    <property type="match status" value="1"/>
</dbReference>
<gene>
    <name evidence="8" type="ORF">Vbra_13512</name>
</gene>
<comment type="similarity">
    <text evidence="2">Belongs to the flavodoxin family.</text>
</comment>
<organism evidence="8 9">
    <name type="scientific">Vitrella brassicaformis (strain CCMP3155)</name>
    <dbReference type="NCBI Taxonomy" id="1169540"/>
    <lineage>
        <taxon>Eukaryota</taxon>
        <taxon>Sar</taxon>
        <taxon>Alveolata</taxon>
        <taxon>Colpodellida</taxon>
        <taxon>Vitrellaceae</taxon>
        <taxon>Vitrella</taxon>
    </lineage>
</organism>
<dbReference type="InParanoid" id="A0A0G4EU79"/>
<dbReference type="PANTHER" id="PTHR42809:SF1">
    <property type="entry name" value="FLAVODOXIN 1"/>
    <property type="match status" value="1"/>
</dbReference>
<comment type="cofactor">
    <cofactor evidence="1">
        <name>FMN</name>
        <dbReference type="ChEBI" id="CHEBI:58210"/>
    </cofactor>
</comment>
<evidence type="ECO:0000313" key="8">
    <source>
        <dbReference type="EMBL" id="CEM02203.1"/>
    </source>
</evidence>
<dbReference type="PIRSF" id="PIRSF038996">
    <property type="entry name" value="FldA"/>
    <property type="match status" value="1"/>
</dbReference>
<dbReference type="PANTHER" id="PTHR42809">
    <property type="entry name" value="FLAVODOXIN 2"/>
    <property type="match status" value="1"/>
</dbReference>
<accession>A0A0G4EU79</accession>
<dbReference type="AlphaFoldDB" id="A0A0G4EU79"/>
<reference evidence="8 9" key="1">
    <citation type="submission" date="2014-11" db="EMBL/GenBank/DDBJ databases">
        <authorList>
            <person name="Zhu J."/>
            <person name="Qi W."/>
            <person name="Song R."/>
        </authorList>
    </citation>
    <scope>NUCLEOTIDE SEQUENCE [LARGE SCALE GENOMIC DNA]</scope>
</reference>
<dbReference type="OMA" id="ILGISTW"/>
<dbReference type="VEuPathDB" id="CryptoDB:Vbra_13512"/>
<proteinExistence type="inferred from homology"/>
<evidence type="ECO:0000256" key="5">
    <source>
        <dbReference type="ARBA" id="ARBA00022643"/>
    </source>
</evidence>
<keyword evidence="4" id="KW-0285">Flavoprotein</keyword>
<keyword evidence="3" id="KW-0813">Transport</keyword>
<dbReference type="InterPro" id="IPR029039">
    <property type="entry name" value="Flavoprotein-like_sf"/>
</dbReference>
<dbReference type="SUPFAM" id="SSF52218">
    <property type="entry name" value="Flavoproteins"/>
    <property type="match status" value="1"/>
</dbReference>
<evidence type="ECO:0000256" key="6">
    <source>
        <dbReference type="ARBA" id="ARBA00022982"/>
    </source>
</evidence>
<protein>
    <recommendedName>
        <fullName evidence="7">Flavodoxin-like domain-containing protein</fullName>
    </recommendedName>
</protein>
<keyword evidence="5" id="KW-0288">FMN</keyword>
<evidence type="ECO:0000313" key="9">
    <source>
        <dbReference type="Proteomes" id="UP000041254"/>
    </source>
</evidence>
<evidence type="ECO:0000259" key="7">
    <source>
        <dbReference type="PROSITE" id="PS50902"/>
    </source>
</evidence>
<dbReference type="PROSITE" id="PS50902">
    <property type="entry name" value="FLAVODOXIN_LIKE"/>
    <property type="match status" value="1"/>
</dbReference>
<dbReference type="Gene3D" id="3.40.50.360">
    <property type="match status" value="1"/>
</dbReference>
<name>A0A0G4EU79_VITBC</name>
<evidence type="ECO:0000256" key="3">
    <source>
        <dbReference type="ARBA" id="ARBA00022448"/>
    </source>
</evidence>
<dbReference type="Proteomes" id="UP000041254">
    <property type="component" value="Unassembled WGS sequence"/>
</dbReference>
<sequence length="176" mass="19076">MKVGVLFSTSTGNCETVGGYIVQAAKAAGLDVDDLKEVSEAREIEKYSGLIVGAPTWNTGADSERSGTSWDEWLYSDLPSLNLKDKKVAVFGVGDQISYGDNFCDAAGELYDQFLKAGCKMLGFTSTDGYDHDDSKALLPDGRFCGLMLDEDNQSEESEGRANKWIEQLKGEGLFA</sequence>
<dbReference type="InterPro" id="IPR010086">
    <property type="entry name" value="Flavodoxin_lc"/>
</dbReference>
<dbReference type="InterPro" id="IPR050619">
    <property type="entry name" value="Flavodoxin"/>
</dbReference>
<evidence type="ECO:0000256" key="1">
    <source>
        <dbReference type="ARBA" id="ARBA00001917"/>
    </source>
</evidence>
<feature type="domain" description="Flavodoxin-like" evidence="7">
    <location>
        <begin position="3"/>
        <end position="170"/>
    </location>
</feature>
<keyword evidence="9" id="KW-1185">Reference proteome</keyword>
<dbReference type="STRING" id="1169540.A0A0G4EU79"/>
<evidence type="ECO:0000256" key="2">
    <source>
        <dbReference type="ARBA" id="ARBA00005267"/>
    </source>
</evidence>
<dbReference type="Pfam" id="PF00258">
    <property type="entry name" value="Flavodoxin_1"/>
    <property type="match status" value="1"/>
</dbReference>
<dbReference type="OrthoDB" id="528439at2759"/>
<dbReference type="PhylomeDB" id="A0A0G4EU79"/>